<gene>
    <name evidence="7" type="ORF">EDD19_107115</name>
</gene>
<dbReference type="PROSITE" id="PS50977">
    <property type="entry name" value="HTH_TETR_2"/>
    <property type="match status" value="1"/>
</dbReference>
<dbReference type="Pfam" id="PF21313">
    <property type="entry name" value="EthR_C"/>
    <property type="match status" value="1"/>
</dbReference>
<reference evidence="7 8" key="1">
    <citation type="submission" date="2019-03" db="EMBL/GenBank/DDBJ databases">
        <title>Root nodule microbial communities of legume samples collected from USA, Mexico and Botswana.</title>
        <authorList>
            <person name="Hirsch A."/>
        </authorList>
    </citation>
    <scope>NUCLEOTIDE SEQUENCE [LARGE SCALE GENOMIC DNA]</scope>
    <source>
        <strain evidence="7 8">55</strain>
    </source>
</reference>
<dbReference type="InterPro" id="IPR036271">
    <property type="entry name" value="Tet_transcr_reg_TetR-rel_C_sf"/>
</dbReference>
<dbReference type="AlphaFoldDB" id="A0A4R3ZV73"/>
<keyword evidence="3" id="KW-0804">Transcription</keyword>
<organism evidence="7 8">
    <name type="scientific">Dietzia cinnamea</name>
    <dbReference type="NCBI Taxonomy" id="321318"/>
    <lineage>
        <taxon>Bacteria</taxon>
        <taxon>Bacillati</taxon>
        <taxon>Actinomycetota</taxon>
        <taxon>Actinomycetes</taxon>
        <taxon>Mycobacteriales</taxon>
        <taxon>Dietziaceae</taxon>
        <taxon>Dietzia</taxon>
    </lineage>
</organism>
<dbReference type="PANTHER" id="PTHR30055">
    <property type="entry name" value="HTH-TYPE TRANSCRIPTIONAL REGULATOR RUTR"/>
    <property type="match status" value="1"/>
</dbReference>
<feature type="DNA-binding region" description="H-T-H motif" evidence="4">
    <location>
        <begin position="58"/>
        <end position="77"/>
    </location>
</feature>
<evidence type="ECO:0000259" key="6">
    <source>
        <dbReference type="PROSITE" id="PS50977"/>
    </source>
</evidence>
<dbReference type="InterPro" id="IPR009057">
    <property type="entry name" value="Homeodomain-like_sf"/>
</dbReference>
<protein>
    <submittedName>
        <fullName evidence="7">TetR family transcriptional regulator</fullName>
    </submittedName>
</protein>
<evidence type="ECO:0000256" key="2">
    <source>
        <dbReference type="ARBA" id="ARBA00023125"/>
    </source>
</evidence>
<evidence type="ECO:0000256" key="3">
    <source>
        <dbReference type="ARBA" id="ARBA00023163"/>
    </source>
</evidence>
<dbReference type="SUPFAM" id="SSF48498">
    <property type="entry name" value="Tetracyclin repressor-like, C-terminal domain"/>
    <property type="match status" value="1"/>
</dbReference>
<dbReference type="InterPro" id="IPR001647">
    <property type="entry name" value="HTH_TetR"/>
</dbReference>
<dbReference type="Proteomes" id="UP000295805">
    <property type="component" value="Unassembled WGS sequence"/>
</dbReference>
<feature type="region of interest" description="Disordered" evidence="5">
    <location>
        <begin position="1"/>
        <end position="36"/>
    </location>
</feature>
<dbReference type="Pfam" id="PF00440">
    <property type="entry name" value="TetR_N"/>
    <property type="match status" value="1"/>
</dbReference>
<dbReference type="SUPFAM" id="SSF46689">
    <property type="entry name" value="Homeodomain-like"/>
    <property type="match status" value="1"/>
</dbReference>
<comment type="caution">
    <text evidence="7">The sequence shown here is derived from an EMBL/GenBank/DDBJ whole genome shotgun (WGS) entry which is preliminary data.</text>
</comment>
<dbReference type="InterPro" id="IPR050109">
    <property type="entry name" value="HTH-type_TetR-like_transc_reg"/>
</dbReference>
<dbReference type="PANTHER" id="PTHR30055:SF234">
    <property type="entry name" value="HTH-TYPE TRANSCRIPTIONAL REGULATOR BETI"/>
    <property type="match status" value="1"/>
</dbReference>
<accession>A0A4R3ZV73</accession>
<proteinExistence type="predicted"/>
<keyword evidence="2 4" id="KW-0238">DNA-binding</keyword>
<evidence type="ECO:0000256" key="1">
    <source>
        <dbReference type="ARBA" id="ARBA00023015"/>
    </source>
</evidence>
<feature type="compositionally biased region" description="Basic and acidic residues" evidence="5">
    <location>
        <begin position="1"/>
        <end position="10"/>
    </location>
</feature>
<keyword evidence="1" id="KW-0805">Transcription regulation</keyword>
<dbReference type="GO" id="GO:0000976">
    <property type="term" value="F:transcription cis-regulatory region binding"/>
    <property type="evidence" value="ECO:0007669"/>
    <property type="project" value="TreeGrafter"/>
</dbReference>
<sequence length="231" mass="25118">MTGMSSDRDNSTAAPDLVDAARLGAQPQPQTERGRRTRDALIAAARTVFERDGYVDSRLVDIAAEAKCSIGSFYTWFDSKDEVLAAVLYQAQSDMLHPGTGRIEASDDPVAIIAASNRAYFEAYRRNAQLNVLLQQVAALNPRFRELRNARTMAFVTRNARAIADLQERGLADRGVDASMAAMALSGMVARLAFESFSGGAVVESIDELVETATRLWTNALGLTTPELRAD</sequence>
<name>A0A4R3ZV73_9ACTN</name>
<dbReference type="PRINTS" id="PR00455">
    <property type="entry name" value="HTHTETR"/>
</dbReference>
<evidence type="ECO:0000256" key="4">
    <source>
        <dbReference type="PROSITE-ProRule" id="PRU00335"/>
    </source>
</evidence>
<evidence type="ECO:0000313" key="7">
    <source>
        <dbReference type="EMBL" id="TCW24418.1"/>
    </source>
</evidence>
<evidence type="ECO:0000313" key="8">
    <source>
        <dbReference type="Proteomes" id="UP000295805"/>
    </source>
</evidence>
<dbReference type="Gene3D" id="1.10.357.10">
    <property type="entry name" value="Tetracycline Repressor, domain 2"/>
    <property type="match status" value="1"/>
</dbReference>
<dbReference type="EMBL" id="SMCX01000007">
    <property type="protein sequence ID" value="TCW24418.1"/>
    <property type="molecule type" value="Genomic_DNA"/>
</dbReference>
<dbReference type="GO" id="GO:0003700">
    <property type="term" value="F:DNA-binding transcription factor activity"/>
    <property type="evidence" value="ECO:0007669"/>
    <property type="project" value="TreeGrafter"/>
</dbReference>
<dbReference type="InterPro" id="IPR049397">
    <property type="entry name" value="EthR_C"/>
</dbReference>
<feature type="domain" description="HTH tetR-type" evidence="6">
    <location>
        <begin position="35"/>
        <end position="95"/>
    </location>
</feature>
<evidence type="ECO:0000256" key="5">
    <source>
        <dbReference type="SAM" id="MobiDB-lite"/>
    </source>
</evidence>
<dbReference type="Gene3D" id="1.10.10.60">
    <property type="entry name" value="Homeodomain-like"/>
    <property type="match status" value="1"/>
</dbReference>